<evidence type="ECO:0000313" key="3">
    <source>
        <dbReference type="Proteomes" id="UP000076947"/>
    </source>
</evidence>
<reference evidence="2" key="2">
    <citation type="submission" date="2016-02" db="EMBL/GenBank/DDBJ databases">
        <authorList>
            <person name="Wen L."/>
            <person name="He K."/>
            <person name="Yang H."/>
        </authorList>
    </citation>
    <scope>NUCLEOTIDE SEQUENCE [LARGE SCALE GENOMIC DNA]</scope>
    <source>
        <strain evidence="2">GA-15</strain>
    </source>
</reference>
<evidence type="ECO:0000313" key="4">
    <source>
        <dbReference type="Proteomes" id="UP000544551"/>
    </source>
</evidence>
<dbReference type="Proteomes" id="UP000544551">
    <property type="component" value="Unassembled WGS sequence"/>
</dbReference>
<reference evidence="1 4" key="3">
    <citation type="submission" date="2020-04" db="EMBL/GenBank/DDBJ databases">
        <authorList>
            <person name="Hitch T.C.A."/>
            <person name="Wylensek D."/>
            <person name="Clavel T."/>
        </authorList>
    </citation>
    <scope>NUCLEOTIDE SEQUENCE [LARGE SCALE GENOMIC DNA]</scope>
    <source>
        <strain evidence="1 4">BL-383-APC-3D</strain>
    </source>
</reference>
<dbReference type="Pfam" id="PF07751">
    <property type="entry name" value="Abi_2"/>
    <property type="match status" value="1"/>
</dbReference>
<dbReference type="OrthoDB" id="3418622at2"/>
<proteinExistence type="predicted"/>
<evidence type="ECO:0000313" key="2">
    <source>
        <dbReference type="EMBL" id="OAH30048.1"/>
    </source>
</evidence>
<protein>
    <recommendedName>
        <fullName evidence="5">Abi-like protein</fullName>
    </recommendedName>
</protein>
<dbReference type="InterPro" id="IPR011664">
    <property type="entry name" value="Abi_system_AbiD/AbiF-like"/>
</dbReference>
<name>A0A177IMI9_9CORY</name>
<evidence type="ECO:0008006" key="5">
    <source>
        <dbReference type="Google" id="ProtNLM"/>
    </source>
</evidence>
<dbReference type="EMBL" id="JABAFZ010000014">
    <property type="protein sequence ID" value="NME90515.1"/>
    <property type="molecule type" value="Genomic_DNA"/>
</dbReference>
<keyword evidence="3" id="KW-1185">Reference proteome</keyword>
<gene>
    <name evidence="2" type="ORF">AYJ05_08915</name>
    <name evidence="1" type="ORF">HF853_12765</name>
</gene>
<accession>A0A177IMI9</accession>
<comment type="caution">
    <text evidence="2">The sequence shown here is derived from an EMBL/GenBank/DDBJ whole genome shotgun (WGS) entry which is preliminary data.</text>
</comment>
<sequence>MEYEWIDTWLGAPRFQRYVEQCEGNRGQALKLYEWNSLAGQMLMRDISHFEIALRNGYDKEISSSWEGEHHWLLDPHSPAITPVWRVREKNGVKRGQDVNQRNRKQVDDAISKCGNAKATAGQVMAELSFGFWRQFTTKAMEKTLWVPYINKCFPRHTQRSEVDKIIESVNSLRNRIAHNEPIYKRNGPDPFVIHSLMFGLLHDLSPEACKHAEETSGVQEIKNAKPIRTEFI</sequence>
<evidence type="ECO:0000313" key="1">
    <source>
        <dbReference type="EMBL" id="NME90515.1"/>
    </source>
</evidence>
<dbReference type="AlphaFoldDB" id="A0A177IMI9"/>
<dbReference type="Proteomes" id="UP000076947">
    <property type="component" value="Unassembled WGS sequence"/>
</dbReference>
<dbReference type="EMBL" id="LSTQ01000010">
    <property type="protein sequence ID" value="OAH30048.1"/>
    <property type="molecule type" value="Genomic_DNA"/>
</dbReference>
<organism evidence="2 3">
    <name type="scientific">Corynebacterium stationis</name>
    <dbReference type="NCBI Taxonomy" id="1705"/>
    <lineage>
        <taxon>Bacteria</taxon>
        <taxon>Bacillati</taxon>
        <taxon>Actinomycetota</taxon>
        <taxon>Actinomycetes</taxon>
        <taxon>Mycobacteriales</taxon>
        <taxon>Corynebacteriaceae</taxon>
        <taxon>Corynebacterium</taxon>
    </lineage>
</organism>
<reference evidence="3" key="1">
    <citation type="submission" date="2016-02" db="EMBL/GenBank/DDBJ databases">
        <authorList>
            <person name="Kaur G."/>
            <person name="Nair G.R."/>
            <person name="Mayilraj S."/>
        </authorList>
    </citation>
    <scope>NUCLEOTIDE SEQUENCE [LARGE SCALE GENOMIC DNA]</scope>
    <source>
        <strain evidence="3">GA-15</strain>
    </source>
</reference>